<organism evidence="1 2">
    <name type="scientific">Gymnopus androsaceus JB14</name>
    <dbReference type="NCBI Taxonomy" id="1447944"/>
    <lineage>
        <taxon>Eukaryota</taxon>
        <taxon>Fungi</taxon>
        <taxon>Dikarya</taxon>
        <taxon>Basidiomycota</taxon>
        <taxon>Agaricomycotina</taxon>
        <taxon>Agaricomycetes</taxon>
        <taxon>Agaricomycetidae</taxon>
        <taxon>Agaricales</taxon>
        <taxon>Marasmiineae</taxon>
        <taxon>Omphalotaceae</taxon>
        <taxon>Gymnopus</taxon>
    </lineage>
</organism>
<dbReference type="AlphaFoldDB" id="A0A6A4GGS0"/>
<dbReference type="Proteomes" id="UP000799118">
    <property type="component" value="Unassembled WGS sequence"/>
</dbReference>
<accession>A0A6A4GGS0</accession>
<proteinExistence type="predicted"/>
<keyword evidence="2" id="KW-1185">Reference proteome</keyword>
<dbReference type="EMBL" id="ML770118">
    <property type="protein sequence ID" value="KAE9384577.1"/>
    <property type="molecule type" value="Genomic_DNA"/>
</dbReference>
<protein>
    <submittedName>
        <fullName evidence="1">Uncharacterized protein</fullName>
    </submittedName>
</protein>
<evidence type="ECO:0000313" key="2">
    <source>
        <dbReference type="Proteomes" id="UP000799118"/>
    </source>
</evidence>
<gene>
    <name evidence="1" type="ORF">BT96DRAFT_950467</name>
</gene>
<evidence type="ECO:0000313" key="1">
    <source>
        <dbReference type="EMBL" id="KAE9384577.1"/>
    </source>
</evidence>
<name>A0A6A4GGS0_9AGAR</name>
<sequence length="185" mass="20614">MVVFPSLETLRILRDIPPVISSDVLRNFKFIYLHPDSPLPLLQSYNLTLHPDQANGPGHGARPNPWSASFHLSIRNGPYHPTGVSVSTIASITIEEVPNKESPNGLFIILYGDPPFNLPLCTSKDHCTHGLSTSYCNVHGLVMAVDSVGELHSATAADLWVIWEWFRKKSCSHELTSAQNHPWLW</sequence>
<reference evidence="1" key="1">
    <citation type="journal article" date="2019" name="Environ. Microbiol.">
        <title>Fungal ecological strategies reflected in gene transcription - a case study of two litter decomposers.</title>
        <authorList>
            <person name="Barbi F."/>
            <person name="Kohler A."/>
            <person name="Barry K."/>
            <person name="Baskaran P."/>
            <person name="Daum C."/>
            <person name="Fauchery L."/>
            <person name="Ihrmark K."/>
            <person name="Kuo A."/>
            <person name="LaButti K."/>
            <person name="Lipzen A."/>
            <person name="Morin E."/>
            <person name="Grigoriev I.V."/>
            <person name="Henrissat B."/>
            <person name="Lindahl B."/>
            <person name="Martin F."/>
        </authorList>
    </citation>
    <scope>NUCLEOTIDE SEQUENCE</scope>
    <source>
        <strain evidence="1">JB14</strain>
    </source>
</reference>